<dbReference type="EMBL" id="JANUCP010000004">
    <property type="protein sequence ID" value="MCS3919736.1"/>
    <property type="molecule type" value="Genomic_DNA"/>
</dbReference>
<feature type="transmembrane region" description="Helical" evidence="1">
    <location>
        <begin position="94"/>
        <end position="116"/>
    </location>
</feature>
<evidence type="ECO:0000256" key="1">
    <source>
        <dbReference type="SAM" id="Phobius"/>
    </source>
</evidence>
<comment type="caution">
    <text evidence="2">The sequence shown here is derived from an EMBL/GenBank/DDBJ whole genome shotgun (WGS) entry which is preliminary data.</text>
</comment>
<feature type="transmembrane region" description="Helical" evidence="1">
    <location>
        <begin position="52"/>
        <end position="73"/>
    </location>
</feature>
<feature type="transmembrane region" description="Helical" evidence="1">
    <location>
        <begin position="348"/>
        <end position="369"/>
    </location>
</feature>
<reference evidence="2 3" key="1">
    <citation type="submission" date="2022-08" db="EMBL/GenBank/DDBJ databases">
        <title>Bacterial and archaeal communities from various locations to study Microbial Dark Matter (Phase II).</title>
        <authorList>
            <person name="Stepanauskas R."/>
        </authorList>
    </citation>
    <scope>NUCLEOTIDE SEQUENCE [LARGE SCALE GENOMIC DNA]</scope>
    <source>
        <strain evidence="2 3">PD1</strain>
    </source>
</reference>
<accession>A0ABT2EQM2</accession>
<evidence type="ECO:0000313" key="2">
    <source>
        <dbReference type="EMBL" id="MCS3919736.1"/>
    </source>
</evidence>
<evidence type="ECO:0008006" key="4">
    <source>
        <dbReference type="Google" id="ProtNLM"/>
    </source>
</evidence>
<dbReference type="RefSeq" id="WP_259096534.1">
    <property type="nucleotide sequence ID" value="NZ_CP130454.1"/>
</dbReference>
<evidence type="ECO:0000313" key="3">
    <source>
        <dbReference type="Proteomes" id="UP001204798"/>
    </source>
</evidence>
<organism evidence="2 3">
    <name type="scientific">Candidatus Fervidibacter sacchari</name>
    <dbReference type="NCBI Taxonomy" id="1448929"/>
    <lineage>
        <taxon>Bacteria</taxon>
        <taxon>Candidatus Fervidibacterota</taxon>
        <taxon>Candidatus Fervidibacter</taxon>
    </lineage>
</organism>
<keyword evidence="3" id="KW-1185">Reference proteome</keyword>
<dbReference type="Proteomes" id="UP001204798">
    <property type="component" value="Unassembled WGS sequence"/>
</dbReference>
<feature type="transmembrane region" description="Helical" evidence="1">
    <location>
        <begin position="308"/>
        <end position="336"/>
    </location>
</feature>
<feature type="transmembrane region" description="Helical" evidence="1">
    <location>
        <begin position="438"/>
        <end position="461"/>
    </location>
</feature>
<feature type="transmembrane region" description="Helical" evidence="1">
    <location>
        <begin position="122"/>
        <end position="140"/>
    </location>
</feature>
<keyword evidence="1" id="KW-0472">Membrane</keyword>
<feature type="transmembrane region" description="Helical" evidence="1">
    <location>
        <begin position="233"/>
        <end position="255"/>
    </location>
</feature>
<sequence length="506" mass="56641">MGDGNLAVRFSAPTWIGLVWAVAVVLALGLNLPFGVPNEWVWKPRADTSFDPVLVIAAIASLIALCGFAWWANEAGTTGQRTTGQQVKQTGKRIRLALIISLLLVIAFRIIVAALVPQSWRPVPVFWSLVILSPVATTFYDEAMSLERQGLTRYLRHYHEQLSNKPFHAATHPPGLPMLFAVWRSLAMQPIMQRFVPMDENSLSLLREVYIRIAPPMRPDSVYPSDEDLSASWWVAVFCLLCGIAAMLIWVWLLWQIVPNPSVIALAATTPAMLWWQTTVDSIHLLAITATFAFAYRWQRTCSWNWAILTGLMAGISLWLAFKNAIPIGCIALWLIWANLRGEKKLLAAQIVLALILAISPYLLAWLAFGFQPFETFKAASAAHHQQAGVHARSYLPWLFFNLADLGMALGGAWLGLVAAHLFTWWRQEKWQPSSSAVTLLVLLLFDLSGLVRGEVARLWMPFIPLLTFEAIKRIPNKSHELALLTFVQGGIGLALHIQLEFLRPF</sequence>
<feature type="transmembrane region" description="Helical" evidence="1">
    <location>
        <begin position="275"/>
        <end position="296"/>
    </location>
</feature>
<keyword evidence="1" id="KW-1133">Transmembrane helix</keyword>
<gene>
    <name evidence="2" type="ORF">M2350_002153</name>
</gene>
<feature type="transmembrane region" description="Helical" evidence="1">
    <location>
        <begin position="403"/>
        <end position="426"/>
    </location>
</feature>
<protein>
    <recommendedName>
        <fullName evidence="4">Glycosyltransferase RgtA/B/C/D-like domain-containing protein</fullName>
    </recommendedName>
</protein>
<feature type="transmembrane region" description="Helical" evidence="1">
    <location>
        <begin position="12"/>
        <end position="32"/>
    </location>
</feature>
<keyword evidence="1" id="KW-0812">Transmembrane</keyword>
<name>A0ABT2EQM2_9BACT</name>
<proteinExistence type="predicted"/>